<dbReference type="EMBL" id="CP115167">
    <property type="protein sequence ID" value="WDA60677.1"/>
    <property type="molecule type" value="Genomic_DNA"/>
</dbReference>
<keyword evidence="3" id="KW-1185">Reference proteome</keyword>
<dbReference type="Proteomes" id="UP001217044">
    <property type="component" value="Plasmid pDATS02"/>
</dbReference>
<geneLocation type="plasmid" evidence="2 3">
    <name>pDATS02</name>
</geneLocation>
<feature type="region of interest" description="Disordered" evidence="1">
    <location>
        <begin position="351"/>
        <end position="373"/>
    </location>
</feature>
<protein>
    <submittedName>
        <fullName evidence="2">Uncharacterized protein</fullName>
    </submittedName>
</protein>
<sequence length="373" mass="40542">MPGNGPDGRPLSRTGNDDTQRAFTLDDGSLRSLPTTYTVDHEARVIRPAEELLGVQETATSAPGEYLVTGTRVWTFISGANWMVPEPSTFTSSTFTRRYNLLADRVIPYATGTESNSTRTVTRSNQAQWIDFTYQDQEMFSNSVPPVRPIELRFEAFKGSSGEVSFSLIGRVNRGLGTPDEEHRMGLGSWLVPIPTGQFLGAPNDAEVAYPFAPNQIYDLPREERTRSAPIRLVWAPLETGAQPDLLPFGERWRGPGGVVTLQGKPTDDHARLGGTDILSCPAGSWSGPGSWAAYRRGAGGTVLLIEHSGQMTRVDLPLEGEPPTTQSVPLSTFLAGLGLKPADWQGFGRAGPLHNTWPPHEAVTRDLGATET</sequence>
<evidence type="ECO:0000313" key="3">
    <source>
        <dbReference type="Proteomes" id="UP001217044"/>
    </source>
</evidence>
<keyword evidence="2" id="KW-0614">Plasmid</keyword>
<dbReference type="RefSeq" id="WP_273991425.1">
    <property type="nucleotide sequence ID" value="NZ_CP115167.1"/>
</dbReference>
<proteinExistence type="predicted"/>
<name>A0ABY7V647_9DEIO</name>
<organism evidence="2 3">
    <name type="scientific">Deinococcus aquaticus</name>
    <dbReference type="NCBI Taxonomy" id="328692"/>
    <lineage>
        <taxon>Bacteria</taxon>
        <taxon>Thermotogati</taxon>
        <taxon>Deinococcota</taxon>
        <taxon>Deinococci</taxon>
        <taxon>Deinococcales</taxon>
        <taxon>Deinococcaceae</taxon>
        <taxon>Deinococcus</taxon>
    </lineage>
</organism>
<accession>A0ABY7V647</accession>
<evidence type="ECO:0000313" key="2">
    <source>
        <dbReference type="EMBL" id="WDA60677.1"/>
    </source>
</evidence>
<reference evidence="2 3" key="1">
    <citation type="submission" date="2022-12" db="EMBL/GenBank/DDBJ databases">
        <title>Genome Sequence of Deinococcus aquaticus Type Strain PB314.</title>
        <authorList>
            <person name="Albert C."/>
            <person name="Hill J."/>
            <person name="Boren L."/>
            <person name="Scholz-Ng S."/>
            <person name="Fatema N."/>
            <person name="Grosso R."/>
            <person name="Soboslay E."/>
            <person name="Tuohy J."/>
        </authorList>
    </citation>
    <scope>NUCLEOTIDE SEQUENCE [LARGE SCALE GENOMIC DNA]</scope>
    <source>
        <strain evidence="2 3">PB-314</strain>
        <plasmid evidence="2 3">pDATS02</plasmid>
    </source>
</reference>
<feature type="region of interest" description="Disordered" evidence="1">
    <location>
        <begin position="1"/>
        <end position="27"/>
    </location>
</feature>
<evidence type="ECO:0000256" key="1">
    <source>
        <dbReference type="SAM" id="MobiDB-lite"/>
    </source>
</evidence>
<gene>
    <name evidence="2" type="ORF">M8445_17060</name>
</gene>